<dbReference type="PRINTS" id="PR00959">
    <property type="entry name" value="MEVGALKINASE"/>
</dbReference>
<evidence type="ECO:0000256" key="3">
    <source>
        <dbReference type="ARBA" id="ARBA00022679"/>
    </source>
</evidence>
<keyword evidence="3 9" id="KW-0808">Transferase</keyword>
<dbReference type="Gene3D" id="3.30.230.10">
    <property type="match status" value="1"/>
</dbReference>
<evidence type="ECO:0000256" key="6">
    <source>
        <dbReference type="ARBA" id="ARBA00022840"/>
    </source>
</evidence>
<dbReference type="EC" id="2.7.4.2" evidence="2"/>
<dbReference type="InterPro" id="IPR014721">
    <property type="entry name" value="Ribsml_uS5_D2-typ_fold_subgr"/>
</dbReference>
<dbReference type="InterPro" id="IPR006204">
    <property type="entry name" value="GHMP_kinase_N_dom"/>
</dbReference>
<evidence type="ECO:0000256" key="5">
    <source>
        <dbReference type="ARBA" id="ARBA00022777"/>
    </source>
</evidence>
<evidence type="ECO:0000259" key="7">
    <source>
        <dbReference type="Pfam" id="PF00288"/>
    </source>
</evidence>
<dbReference type="NCBIfam" id="TIGR01220">
    <property type="entry name" value="Pmev_kin_Gr_pos"/>
    <property type="match status" value="1"/>
</dbReference>
<dbReference type="EMBL" id="JAUSTM010000013">
    <property type="protein sequence ID" value="MDQ0222899.1"/>
    <property type="molecule type" value="Genomic_DNA"/>
</dbReference>
<dbReference type="PANTHER" id="PTHR31814:SF2">
    <property type="entry name" value="PHOSPHOMEVALONATE KINASE"/>
    <property type="match status" value="1"/>
</dbReference>
<keyword evidence="4" id="KW-0547">Nucleotide-binding</keyword>
<dbReference type="SUPFAM" id="SSF54211">
    <property type="entry name" value="Ribosomal protein S5 domain 2-like"/>
    <property type="match status" value="1"/>
</dbReference>
<comment type="pathway">
    <text evidence="1">Isoprenoid biosynthesis; isopentenyl diphosphate biosynthesis via mevalonate pathway; isopentenyl diphosphate from (R)-mevalonate: step 2/3.</text>
</comment>
<dbReference type="InterPro" id="IPR036554">
    <property type="entry name" value="GHMP_kinase_C_sf"/>
</dbReference>
<dbReference type="GO" id="GO:0004631">
    <property type="term" value="F:phosphomevalonate kinase activity"/>
    <property type="evidence" value="ECO:0007669"/>
    <property type="project" value="UniProtKB-EC"/>
</dbReference>
<evidence type="ECO:0000313" key="10">
    <source>
        <dbReference type="Proteomes" id="UP001223079"/>
    </source>
</evidence>
<evidence type="ECO:0000313" key="9">
    <source>
        <dbReference type="EMBL" id="MDQ0222899.1"/>
    </source>
</evidence>
<dbReference type="InterPro" id="IPR020568">
    <property type="entry name" value="Ribosomal_Su5_D2-typ_SF"/>
</dbReference>
<protein>
    <recommendedName>
        <fullName evidence="2">phosphomevalonate kinase</fullName>
        <ecNumber evidence="2">2.7.4.2</ecNumber>
    </recommendedName>
</protein>
<gene>
    <name evidence="9" type="ORF">J2S23_001459</name>
</gene>
<keyword evidence="5 9" id="KW-0418">Kinase</keyword>
<organism evidence="9 10">
    <name type="scientific">Streptococcus moroccensis</name>
    <dbReference type="NCBI Taxonomy" id="1451356"/>
    <lineage>
        <taxon>Bacteria</taxon>
        <taxon>Bacillati</taxon>
        <taxon>Bacillota</taxon>
        <taxon>Bacilli</taxon>
        <taxon>Lactobacillales</taxon>
        <taxon>Streptococcaceae</taxon>
        <taxon>Streptococcus</taxon>
    </lineage>
</organism>
<keyword evidence="10" id="KW-1185">Reference proteome</keyword>
<evidence type="ECO:0000256" key="2">
    <source>
        <dbReference type="ARBA" id="ARBA00012958"/>
    </source>
</evidence>
<feature type="domain" description="GHMP kinase N-terminal" evidence="7">
    <location>
        <begin position="104"/>
        <end position="177"/>
    </location>
</feature>
<reference evidence="9 10" key="1">
    <citation type="submission" date="2023-07" db="EMBL/GenBank/DDBJ databases">
        <title>Genomic Encyclopedia of Type Strains, Phase IV (KMG-IV): sequencing the most valuable type-strain genomes for metagenomic binning, comparative biology and taxonomic classification.</title>
        <authorList>
            <person name="Goeker M."/>
        </authorList>
    </citation>
    <scope>NUCLEOTIDE SEQUENCE [LARGE SCALE GENOMIC DNA]</scope>
    <source>
        <strain evidence="9 10">DSM 105143</strain>
    </source>
</reference>
<comment type="caution">
    <text evidence="9">The sequence shown here is derived from an EMBL/GenBank/DDBJ whole genome shotgun (WGS) entry which is preliminary data.</text>
</comment>
<dbReference type="InterPro" id="IPR013750">
    <property type="entry name" value="GHMP_kinase_C_dom"/>
</dbReference>
<dbReference type="SUPFAM" id="SSF55060">
    <property type="entry name" value="GHMP Kinase, C-terminal domain"/>
    <property type="match status" value="1"/>
</dbReference>
<accession>A0ABT9YSB8</accession>
<dbReference type="RefSeq" id="WP_307122073.1">
    <property type="nucleotide sequence ID" value="NZ_JAUSTM010000013.1"/>
</dbReference>
<dbReference type="Proteomes" id="UP001223079">
    <property type="component" value="Unassembled WGS sequence"/>
</dbReference>
<dbReference type="Pfam" id="PF00288">
    <property type="entry name" value="GHMP_kinases_N"/>
    <property type="match status" value="1"/>
</dbReference>
<evidence type="ECO:0000259" key="8">
    <source>
        <dbReference type="Pfam" id="PF08544"/>
    </source>
</evidence>
<evidence type="ECO:0000256" key="1">
    <source>
        <dbReference type="ARBA" id="ARBA00005017"/>
    </source>
</evidence>
<name>A0ABT9YSB8_9STRE</name>
<dbReference type="Gene3D" id="3.30.70.890">
    <property type="entry name" value="GHMP kinase, C-terminal domain"/>
    <property type="match status" value="1"/>
</dbReference>
<evidence type="ECO:0000256" key="4">
    <source>
        <dbReference type="ARBA" id="ARBA00022741"/>
    </source>
</evidence>
<dbReference type="InterPro" id="IPR005917">
    <property type="entry name" value="Pmev_kinase_bact"/>
</dbReference>
<dbReference type="InterPro" id="IPR035102">
    <property type="entry name" value="Phosphomevalonate_kinase"/>
</dbReference>
<feature type="domain" description="GHMP kinase C-terminal" evidence="8">
    <location>
        <begin position="269"/>
        <end position="352"/>
    </location>
</feature>
<sequence>MTTKDKVRVQVPGKLFIAGEYGVVEGAPAIIAAVDKYLTVTVVVASTDQGSLQSSQDPNLTLAWTRSSGKIQFQEHHPYTLVARAMQMAEDYISSQGTVVEDYYSLKITSHLDDTSTGQKYGLGSSGAVTVAVLRGILEYYHCPVPALTLYKLAALTHTRLRMRGSMGDLAASSFGGLIAYQRPDRDWLLGRMAEQSILPLIDQVWPNLRIERLPLPQSLKLLAGWTKTPASTERLVGQMQGGLSEEQVDQLHQAFLADSHSCVDGLISAFFQGKTKAILAGIRQNRELLLAYTKQRGILLETPLLETLIAIAEGAGAASKTSGAGGGDCGISLVETAEQALEITTNWERAGILPLDLSLAPITD</sequence>
<proteinExistence type="predicted"/>
<dbReference type="Pfam" id="PF08544">
    <property type="entry name" value="GHMP_kinases_C"/>
    <property type="match status" value="1"/>
</dbReference>
<keyword evidence="6" id="KW-0067">ATP-binding</keyword>
<dbReference type="PANTHER" id="PTHR31814">
    <property type="match status" value="1"/>
</dbReference>